<gene>
    <name evidence="1" type="ORF">ACFFGY_08095</name>
</gene>
<dbReference type="RefSeq" id="WP_377043951.1">
    <property type="nucleotide sequence ID" value="NZ_JBHLUN010000005.1"/>
</dbReference>
<proteinExistence type="predicted"/>
<evidence type="ECO:0000313" key="2">
    <source>
        <dbReference type="Proteomes" id="UP001589865"/>
    </source>
</evidence>
<evidence type="ECO:0000313" key="1">
    <source>
        <dbReference type="EMBL" id="MFC0408204.1"/>
    </source>
</evidence>
<accession>A0ABV6JR59</accession>
<reference evidence="1 2" key="1">
    <citation type="submission" date="2024-09" db="EMBL/GenBank/DDBJ databases">
        <authorList>
            <person name="Sun Q."/>
            <person name="Mori K."/>
        </authorList>
    </citation>
    <scope>NUCLEOTIDE SEQUENCE [LARGE SCALE GENOMIC DNA]</scope>
    <source>
        <strain evidence="1 2">TBRC 5777</strain>
    </source>
</reference>
<protein>
    <submittedName>
        <fullName evidence="1">Uncharacterized protein</fullName>
    </submittedName>
</protein>
<dbReference type="Proteomes" id="UP001589865">
    <property type="component" value="Unassembled WGS sequence"/>
</dbReference>
<name>A0ABV6JR59_9PROT</name>
<dbReference type="EMBL" id="JBHLUN010000005">
    <property type="protein sequence ID" value="MFC0408204.1"/>
    <property type="molecule type" value="Genomic_DNA"/>
</dbReference>
<comment type="caution">
    <text evidence="1">The sequence shown here is derived from an EMBL/GenBank/DDBJ whole genome shotgun (WGS) entry which is preliminary data.</text>
</comment>
<organism evidence="1 2">
    <name type="scientific">Roseomonas elaeocarpi</name>
    <dbReference type="NCBI Taxonomy" id="907779"/>
    <lineage>
        <taxon>Bacteria</taxon>
        <taxon>Pseudomonadati</taxon>
        <taxon>Pseudomonadota</taxon>
        <taxon>Alphaproteobacteria</taxon>
        <taxon>Acetobacterales</taxon>
        <taxon>Roseomonadaceae</taxon>
        <taxon>Roseomonas</taxon>
    </lineage>
</organism>
<sequence>MPLQLLSKNRLELRRRLATPAEAVELQAADPGASPGLSRRITLWGRLDPAMERYPGPVVSRHQATQDFLKGAADRVVFLAATGLSGASWNRLCSLAEGLRREGCVPVLLFCGQPEVFEAAVADILKSFDAAAPLVPARVMPEGAGTWDQLPSDPGLEASLQRLLPAFGGGTSRLVAETPQLLARLGKPGAAMRRAVLVERDDVSAPRLIFVPLHRQRLINQMREKLRGVVAILPDEASRAVLLRQCPGADIMTLPAGGGVSSLLAALGLEAQGTKPMLDQVLRRVFLRSRLGRGGEGVLLDGLPPDSRDTLLSDLASLPGNVQAFRLDGGAQGLPVTRAYALGVERLLVLAEGEGFDALAASVEQWGLEPVPLLPQATQSDRQMLQALRGSRAGAHAVLLDGEAGGEVPEHDVLVLQAGDSQALAERADVVELSWAGDGRRGRVASLFDASSAAFWSRPGENGGPQDRATLLGYDERCLPSLLPQRRHRLDALLLFALHLGCASLELRVGPEEQERLAPLLAALAQRGLAVSSPDWRRAA</sequence>
<keyword evidence="2" id="KW-1185">Reference proteome</keyword>